<feature type="region of interest" description="Disordered" evidence="1">
    <location>
        <begin position="35"/>
        <end position="76"/>
    </location>
</feature>
<feature type="transmembrane region" description="Helical" evidence="2">
    <location>
        <begin position="12"/>
        <end position="32"/>
    </location>
</feature>
<feature type="compositionally biased region" description="Low complexity" evidence="1">
    <location>
        <begin position="43"/>
        <end position="67"/>
    </location>
</feature>
<evidence type="ECO:0000256" key="1">
    <source>
        <dbReference type="SAM" id="MobiDB-lite"/>
    </source>
</evidence>
<keyword evidence="2" id="KW-1133">Transmembrane helix</keyword>
<keyword evidence="2" id="KW-0812">Transmembrane</keyword>
<gene>
    <name evidence="3" type="ORF">AAM4_1459</name>
</gene>
<proteinExistence type="predicted"/>
<sequence length="259" mass="26662">MTDWLKDHPVKAAGLVVAGLVVVLVAGLALGASTDRLPDPSSVGGTTSATAVPAPASAAPTVSAAPGNSANVTSSTGVDFGAGLPRLGDSPFAETSDPEVFAASVQAAAGYDYSSYQPDDALAEKQRITDEWLAGMTGEDGPMGAEVHRVMRQSVSDSLDPDELSYRIAAREVDTIDVLAVEATDNSTLRAAGGNQVYLDVIGNRDTLYALTTLAKVTTTVEAVRDVAGWTRTQTTATVMIVRCDGMCELVGVLGSEAQ</sequence>
<accession>A0A1L7RBN0</accession>
<keyword evidence="2" id="KW-0472">Membrane</keyword>
<name>A0A1L7RBN0_9ACTO</name>
<dbReference type="RefSeq" id="WP_210580111.1">
    <property type="nucleotide sequence ID" value="NZ_LK995499.1"/>
</dbReference>
<evidence type="ECO:0000313" key="3">
    <source>
        <dbReference type="EMBL" id="CED91291.1"/>
    </source>
</evidence>
<dbReference type="AlphaFoldDB" id="A0A1L7RBN0"/>
<organism evidence="3">
    <name type="scientific">Actinomyces succiniciruminis</name>
    <dbReference type="NCBI Taxonomy" id="1522002"/>
    <lineage>
        <taxon>Bacteria</taxon>
        <taxon>Bacillati</taxon>
        <taxon>Actinomycetota</taxon>
        <taxon>Actinomycetes</taxon>
        <taxon>Actinomycetales</taxon>
        <taxon>Actinomycetaceae</taxon>
        <taxon>Actinomyces</taxon>
    </lineage>
</organism>
<dbReference type="EMBL" id="LK995499">
    <property type="protein sequence ID" value="CED91291.1"/>
    <property type="molecule type" value="Genomic_DNA"/>
</dbReference>
<evidence type="ECO:0000256" key="2">
    <source>
        <dbReference type="SAM" id="Phobius"/>
    </source>
</evidence>
<protein>
    <submittedName>
        <fullName evidence="3">Uncharacterized protein</fullName>
    </submittedName>
</protein>
<reference evidence="3" key="1">
    <citation type="submission" date="2014-07" db="EMBL/GenBank/DDBJ databases">
        <authorList>
            <person name="Zhang J.E."/>
            <person name="Yang H."/>
            <person name="Guo J."/>
            <person name="Deng Z."/>
            <person name="Luo H."/>
            <person name="Luo M."/>
            <person name="Zhao B."/>
        </authorList>
    </citation>
    <scope>NUCLEOTIDE SEQUENCE</scope>
    <source>
        <strain evidence="3">AM4</strain>
    </source>
</reference>